<evidence type="ECO:0000313" key="2">
    <source>
        <dbReference type="Proteomes" id="UP001649381"/>
    </source>
</evidence>
<dbReference type="Pfam" id="PF12903">
    <property type="entry name" value="DUF3830"/>
    <property type="match status" value="1"/>
</dbReference>
<proteinExistence type="predicted"/>
<protein>
    <submittedName>
        <fullName evidence="1">DUF3830 family protein</fullName>
    </submittedName>
</protein>
<organism evidence="1 2">
    <name type="scientific">Pseudalkalibacillus berkeleyi</name>
    <dbReference type="NCBI Taxonomy" id="1069813"/>
    <lineage>
        <taxon>Bacteria</taxon>
        <taxon>Bacillati</taxon>
        <taxon>Bacillota</taxon>
        <taxon>Bacilli</taxon>
        <taxon>Bacillales</taxon>
        <taxon>Fictibacillaceae</taxon>
        <taxon>Pseudalkalibacillus</taxon>
    </lineage>
</organism>
<reference evidence="1 2" key="1">
    <citation type="submission" date="2022-01" db="EMBL/GenBank/DDBJ databases">
        <title>Alkalihalobacillus sp. EGI L200015, a novel bacterium isolated from a salt lake sediment.</title>
        <authorList>
            <person name="Gao L."/>
            <person name="Fang B.-Z."/>
            <person name="Li W.-J."/>
        </authorList>
    </citation>
    <scope>NUCLEOTIDE SEQUENCE [LARGE SCALE GENOMIC DNA]</scope>
    <source>
        <strain evidence="1 2">KCTC 12718</strain>
    </source>
</reference>
<sequence>MRTFIIEFPKDNVVVRANLLDEKAPQTCEAFWNIIEVPLETSGKHAMYTGKEISVQFPQERCGSTALHEVRPENQTCFPQPGELLFTYVGAYAWEGMPKPIYDVGCFYGPDARTFFPMGWLPGNKFAKVWDEDLEKFAEMGTKASNEGIQPMVFKRG</sequence>
<keyword evidence="2" id="KW-1185">Reference proteome</keyword>
<name>A0ABS9H2X2_9BACL</name>
<evidence type="ECO:0000313" key="1">
    <source>
        <dbReference type="EMBL" id="MCF6138416.1"/>
    </source>
</evidence>
<gene>
    <name evidence="1" type="ORF">L2716_11815</name>
</gene>
<accession>A0ABS9H2X2</accession>
<dbReference type="InterPro" id="IPR024532">
    <property type="entry name" value="DUF3830"/>
</dbReference>
<dbReference type="EMBL" id="JAKIJS010000001">
    <property type="protein sequence ID" value="MCF6138416.1"/>
    <property type="molecule type" value="Genomic_DNA"/>
</dbReference>
<comment type="caution">
    <text evidence="1">The sequence shown here is derived from an EMBL/GenBank/DDBJ whole genome shotgun (WGS) entry which is preliminary data.</text>
</comment>
<dbReference type="Proteomes" id="UP001649381">
    <property type="component" value="Unassembled WGS sequence"/>
</dbReference>
<dbReference type="RefSeq" id="WP_236334867.1">
    <property type="nucleotide sequence ID" value="NZ_JAKIJS010000001.1"/>
</dbReference>
<dbReference type="Gene3D" id="2.40.100.20">
    <property type="match status" value="1"/>
</dbReference>